<evidence type="ECO:0000256" key="9">
    <source>
        <dbReference type="RuleBase" id="RU361166"/>
    </source>
</evidence>
<gene>
    <name evidence="11" type="ORF">SELMODRAFT_144066</name>
</gene>
<comment type="catalytic activity">
    <reaction evidence="1 9">
        <text>Endohydrolysis of (1-&gt;4)-beta-D-glucosidic linkages in cellulose, lichenin and cereal beta-D-glucans.</text>
        <dbReference type="EC" id="3.2.1.4"/>
    </reaction>
</comment>
<dbReference type="AlphaFoldDB" id="D8R6S0"/>
<keyword evidence="6 8" id="KW-0326">Glycosidase</keyword>
<evidence type="ECO:0000256" key="8">
    <source>
        <dbReference type="PROSITE-ProRule" id="PRU10059"/>
    </source>
</evidence>
<proteinExistence type="inferred from homology"/>
<evidence type="ECO:0000256" key="2">
    <source>
        <dbReference type="ARBA" id="ARBA00007072"/>
    </source>
</evidence>
<keyword evidence="3 8" id="KW-0378">Hydrolase</keyword>
<dbReference type="OMA" id="WCGWFIA"/>
<protein>
    <recommendedName>
        <fullName evidence="9">Endoglucanase</fullName>
        <ecNumber evidence="9">3.2.1.4</ecNumber>
    </recommendedName>
</protein>
<dbReference type="HOGENOM" id="CLU_008926_1_4_1"/>
<dbReference type="KEGG" id="smo:SELMODRAFT_144066"/>
<dbReference type="InterPro" id="IPR001701">
    <property type="entry name" value="Glyco_hydro_9"/>
</dbReference>
<accession>D8R6S0</accession>
<dbReference type="FunCoup" id="D8R6S0">
    <property type="interactions" value="398"/>
</dbReference>
<dbReference type="InterPro" id="IPR018221">
    <property type="entry name" value="Glyco_hydro_9_His_AS"/>
</dbReference>
<dbReference type="EMBL" id="GL377572">
    <property type="protein sequence ID" value="EFJ32722.1"/>
    <property type="molecule type" value="Genomic_DNA"/>
</dbReference>
<name>D8R6S0_SELML</name>
<dbReference type="EC" id="3.2.1.4" evidence="9"/>
<evidence type="ECO:0000313" key="12">
    <source>
        <dbReference type="Proteomes" id="UP000001514"/>
    </source>
</evidence>
<evidence type="ECO:0000256" key="1">
    <source>
        <dbReference type="ARBA" id="ARBA00000966"/>
    </source>
</evidence>
<reference evidence="11 12" key="1">
    <citation type="journal article" date="2011" name="Science">
        <title>The Selaginella genome identifies genetic changes associated with the evolution of vascular plants.</title>
        <authorList>
            <person name="Banks J.A."/>
            <person name="Nishiyama T."/>
            <person name="Hasebe M."/>
            <person name="Bowman J.L."/>
            <person name="Gribskov M."/>
            <person name="dePamphilis C."/>
            <person name="Albert V.A."/>
            <person name="Aono N."/>
            <person name="Aoyama T."/>
            <person name="Ambrose B.A."/>
            <person name="Ashton N.W."/>
            <person name="Axtell M.J."/>
            <person name="Barker E."/>
            <person name="Barker M.S."/>
            <person name="Bennetzen J.L."/>
            <person name="Bonawitz N.D."/>
            <person name="Chapple C."/>
            <person name="Cheng C."/>
            <person name="Correa L.G."/>
            <person name="Dacre M."/>
            <person name="DeBarry J."/>
            <person name="Dreyer I."/>
            <person name="Elias M."/>
            <person name="Engstrom E.M."/>
            <person name="Estelle M."/>
            <person name="Feng L."/>
            <person name="Finet C."/>
            <person name="Floyd S.K."/>
            <person name="Frommer W.B."/>
            <person name="Fujita T."/>
            <person name="Gramzow L."/>
            <person name="Gutensohn M."/>
            <person name="Harholt J."/>
            <person name="Hattori M."/>
            <person name="Heyl A."/>
            <person name="Hirai T."/>
            <person name="Hiwatashi Y."/>
            <person name="Ishikawa M."/>
            <person name="Iwata M."/>
            <person name="Karol K.G."/>
            <person name="Koehler B."/>
            <person name="Kolukisaoglu U."/>
            <person name="Kubo M."/>
            <person name="Kurata T."/>
            <person name="Lalonde S."/>
            <person name="Li K."/>
            <person name="Li Y."/>
            <person name="Litt A."/>
            <person name="Lyons E."/>
            <person name="Manning G."/>
            <person name="Maruyama T."/>
            <person name="Michael T.P."/>
            <person name="Mikami K."/>
            <person name="Miyazaki S."/>
            <person name="Morinaga S."/>
            <person name="Murata T."/>
            <person name="Mueller-Roeber B."/>
            <person name="Nelson D.R."/>
            <person name="Obara M."/>
            <person name="Oguri Y."/>
            <person name="Olmstead R.G."/>
            <person name="Onodera N."/>
            <person name="Petersen B.L."/>
            <person name="Pils B."/>
            <person name="Prigge M."/>
            <person name="Rensing S.A."/>
            <person name="Riano-Pachon D.M."/>
            <person name="Roberts A.W."/>
            <person name="Sato Y."/>
            <person name="Scheller H.V."/>
            <person name="Schulz B."/>
            <person name="Schulz C."/>
            <person name="Shakirov E.V."/>
            <person name="Shibagaki N."/>
            <person name="Shinohara N."/>
            <person name="Shippen D.E."/>
            <person name="Soerensen I."/>
            <person name="Sotooka R."/>
            <person name="Sugimoto N."/>
            <person name="Sugita M."/>
            <person name="Sumikawa N."/>
            <person name="Tanurdzic M."/>
            <person name="Theissen G."/>
            <person name="Ulvskov P."/>
            <person name="Wakazuki S."/>
            <person name="Weng J.K."/>
            <person name="Willats W.W."/>
            <person name="Wipf D."/>
            <person name="Wolf P.G."/>
            <person name="Yang L."/>
            <person name="Zimmer A.D."/>
            <person name="Zhu Q."/>
            <person name="Mitros T."/>
            <person name="Hellsten U."/>
            <person name="Loque D."/>
            <person name="Otillar R."/>
            <person name="Salamov A."/>
            <person name="Schmutz J."/>
            <person name="Shapiro H."/>
            <person name="Lindquist E."/>
            <person name="Lucas S."/>
            <person name="Rokhsar D."/>
            <person name="Grigoriev I.V."/>
        </authorList>
    </citation>
    <scope>NUCLEOTIDE SEQUENCE [LARGE SCALE GENOMIC DNA]</scope>
</reference>
<dbReference type="InParanoid" id="D8R6S0"/>
<evidence type="ECO:0000256" key="5">
    <source>
        <dbReference type="ARBA" id="ARBA00023277"/>
    </source>
</evidence>
<comment type="similarity">
    <text evidence="2 8 9">Belongs to the glycosyl hydrolase 9 (cellulase E) family.</text>
</comment>
<feature type="domain" description="Glycoside hydrolase family 9" evidence="10">
    <location>
        <begin position="1"/>
        <end position="453"/>
    </location>
</feature>
<evidence type="ECO:0000313" key="11">
    <source>
        <dbReference type="EMBL" id="EFJ32722.1"/>
    </source>
</evidence>
<dbReference type="FunFam" id="1.50.10.10:FF:000020">
    <property type="entry name" value="Endoglucanase"/>
    <property type="match status" value="1"/>
</dbReference>
<sequence>MRFLDAQKSGKLPKDNPIPWRGDSALLDGKDVGLDLSKGMFDAGDNVKFGFPMAFTATILAWSILEYRSGYNASGQLQSALESLQWLTDYFVAAHPSKNELFFQVGSPSSDHVCWEKPETMDTPRPCLSVNTSKPGSDVAAETSAAMAASSLVFRSDNSSYADELLGHAKDLFSFADGFRGSYTRSFVKDQQFYNSTGYGDELLWAAAWLYHATGEEEFLEYATTGKEASPNAGWGKAPAWFSWDDKVAGLQVLLARKHIFQPQEANTKVGAALDKYKSTADELVCALLPDSPTTSTNRTRAGMIWVSQWNSIQHAVNSAFLSCLYADYLSSAGITTLSCSGKIFQVEHLRELAGFQADYILGKNPMGMSYVVGYGKKYPLRLHHRAASIPSTLSEVECKEGFQYLHTSTPNPNIAEGALVGGPFQNDSFVDDRDNSMQNEATSYNSAGLAALMASLFAAAPKLPSQLLIAQ</sequence>
<dbReference type="Gramene" id="EFJ32722">
    <property type="protein sequence ID" value="EFJ32722"/>
    <property type="gene ID" value="SELMODRAFT_144066"/>
</dbReference>
<dbReference type="Pfam" id="PF00759">
    <property type="entry name" value="Glyco_hydro_9"/>
    <property type="match status" value="1"/>
</dbReference>
<evidence type="ECO:0000256" key="6">
    <source>
        <dbReference type="ARBA" id="ARBA00023295"/>
    </source>
</evidence>
<evidence type="ECO:0000256" key="7">
    <source>
        <dbReference type="ARBA" id="ARBA00023326"/>
    </source>
</evidence>
<keyword evidence="7 8" id="KW-0624">Polysaccharide degradation</keyword>
<dbReference type="Proteomes" id="UP000001514">
    <property type="component" value="Unassembled WGS sequence"/>
</dbReference>
<keyword evidence="12" id="KW-1185">Reference proteome</keyword>
<dbReference type="GO" id="GO:0008810">
    <property type="term" value="F:cellulase activity"/>
    <property type="evidence" value="ECO:0007669"/>
    <property type="project" value="UniProtKB-EC"/>
</dbReference>
<dbReference type="GO" id="GO:0030245">
    <property type="term" value="P:cellulose catabolic process"/>
    <property type="evidence" value="ECO:0007669"/>
    <property type="project" value="UniProtKB-KW"/>
</dbReference>
<keyword evidence="4 9" id="KW-0136">Cellulose degradation</keyword>
<evidence type="ECO:0000256" key="4">
    <source>
        <dbReference type="ARBA" id="ARBA00023001"/>
    </source>
</evidence>
<dbReference type="InterPro" id="IPR008928">
    <property type="entry name" value="6-hairpin_glycosidase_sf"/>
</dbReference>
<dbReference type="SUPFAM" id="SSF48208">
    <property type="entry name" value="Six-hairpin glycosidases"/>
    <property type="match status" value="1"/>
</dbReference>
<dbReference type="STRING" id="88036.D8R6S0"/>
<dbReference type="InterPro" id="IPR012341">
    <property type="entry name" value="6hp_glycosidase-like_sf"/>
</dbReference>
<dbReference type="PROSITE" id="PS00592">
    <property type="entry name" value="GH9_2"/>
    <property type="match status" value="1"/>
</dbReference>
<dbReference type="eggNOG" id="ENOG502QQZQ">
    <property type="taxonomic scope" value="Eukaryota"/>
</dbReference>
<dbReference type="Gene3D" id="1.50.10.10">
    <property type="match status" value="1"/>
</dbReference>
<evidence type="ECO:0000259" key="10">
    <source>
        <dbReference type="Pfam" id="PF00759"/>
    </source>
</evidence>
<dbReference type="PANTHER" id="PTHR22298">
    <property type="entry name" value="ENDO-1,4-BETA-GLUCANASE"/>
    <property type="match status" value="1"/>
</dbReference>
<evidence type="ECO:0000256" key="3">
    <source>
        <dbReference type="ARBA" id="ARBA00022801"/>
    </source>
</evidence>
<feature type="active site" evidence="8">
    <location>
        <position position="384"/>
    </location>
</feature>
<keyword evidence="5 8" id="KW-0119">Carbohydrate metabolism</keyword>
<organism evidence="12">
    <name type="scientific">Selaginella moellendorffii</name>
    <name type="common">Spikemoss</name>
    <dbReference type="NCBI Taxonomy" id="88036"/>
    <lineage>
        <taxon>Eukaryota</taxon>
        <taxon>Viridiplantae</taxon>
        <taxon>Streptophyta</taxon>
        <taxon>Embryophyta</taxon>
        <taxon>Tracheophyta</taxon>
        <taxon>Lycopodiopsida</taxon>
        <taxon>Selaginellales</taxon>
        <taxon>Selaginellaceae</taxon>
        <taxon>Selaginella</taxon>
    </lineage>
</organism>
<dbReference type="OrthoDB" id="10257085at2759"/>